<dbReference type="PANTHER" id="PTHR30086">
    <property type="entry name" value="ARGININE EXPORTER PROTEIN ARGO"/>
    <property type="match status" value="1"/>
</dbReference>
<comment type="subcellular location">
    <subcellularLocation>
        <location evidence="1">Cell membrane</location>
        <topology evidence="1">Multi-pass membrane protein</topology>
    </subcellularLocation>
</comment>
<sequence>MSLFLAFLGVSFIVLATPGPDTAITIRNTLLGGRMAGVFTALGISSGQTIWALATSAGIVALLVASEPLFFAVKYAGAAYLAYLGFKALQEALRPLHRQDTATAARPARRLTAASAYRQGLISDLGNPKMAVFFASLLPQFVPPGGESFSALLGLGAVFAVMTFTWLALYATVVAKAGDFLRRPSIRRAIEGVTGMVLIGLGIRIATEHR</sequence>
<dbReference type="PANTHER" id="PTHR30086:SF20">
    <property type="entry name" value="ARGININE EXPORTER PROTEIN ARGO-RELATED"/>
    <property type="match status" value="1"/>
</dbReference>
<dbReference type="Proteomes" id="UP001276840">
    <property type="component" value="Unassembled WGS sequence"/>
</dbReference>
<keyword evidence="2" id="KW-1003">Cell membrane</keyword>
<feature type="transmembrane region" description="Helical" evidence="6">
    <location>
        <begin position="149"/>
        <end position="169"/>
    </location>
</feature>
<evidence type="ECO:0000256" key="1">
    <source>
        <dbReference type="ARBA" id="ARBA00004651"/>
    </source>
</evidence>
<keyword evidence="5 6" id="KW-0472">Membrane</keyword>
<evidence type="ECO:0000256" key="2">
    <source>
        <dbReference type="ARBA" id="ARBA00022475"/>
    </source>
</evidence>
<comment type="caution">
    <text evidence="7">The sequence shown here is derived from an EMBL/GenBank/DDBJ whole genome shotgun (WGS) entry which is preliminary data.</text>
</comment>
<evidence type="ECO:0000313" key="8">
    <source>
        <dbReference type="Proteomes" id="UP001276840"/>
    </source>
</evidence>
<keyword evidence="4 6" id="KW-1133">Transmembrane helix</keyword>
<keyword evidence="3 6" id="KW-0812">Transmembrane</keyword>
<accession>A0ABU4ZIE9</accession>
<dbReference type="Pfam" id="PF01810">
    <property type="entry name" value="LysE"/>
    <property type="match status" value="1"/>
</dbReference>
<name>A0ABU4ZIE9_9HYPH</name>
<dbReference type="RefSeq" id="WP_320232137.1">
    <property type="nucleotide sequence ID" value="NZ_JAVIJF010000004.1"/>
</dbReference>
<keyword evidence="8" id="KW-1185">Reference proteome</keyword>
<dbReference type="PIRSF" id="PIRSF006324">
    <property type="entry name" value="LeuE"/>
    <property type="match status" value="1"/>
</dbReference>
<evidence type="ECO:0000256" key="5">
    <source>
        <dbReference type="ARBA" id="ARBA00023136"/>
    </source>
</evidence>
<dbReference type="InterPro" id="IPR001123">
    <property type="entry name" value="LeuE-type"/>
</dbReference>
<proteinExistence type="predicted"/>
<reference evidence="7 8" key="1">
    <citation type="submission" date="2023-08" db="EMBL/GenBank/DDBJ databases">
        <title>Implementing the SeqCode for naming new Mesorhizobium species isolated from Vachellia karroo root nodules.</title>
        <authorList>
            <person name="Van Lill M."/>
        </authorList>
    </citation>
    <scope>NUCLEOTIDE SEQUENCE [LARGE SCALE GENOMIC DNA]</scope>
    <source>
        <strain evidence="7 8">MSK 1335</strain>
    </source>
</reference>
<evidence type="ECO:0000256" key="3">
    <source>
        <dbReference type="ARBA" id="ARBA00022692"/>
    </source>
</evidence>
<evidence type="ECO:0000256" key="4">
    <source>
        <dbReference type="ARBA" id="ARBA00022989"/>
    </source>
</evidence>
<protein>
    <submittedName>
        <fullName evidence="7">LysE family translocator</fullName>
    </submittedName>
</protein>
<dbReference type="EMBL" id="JAVIJF010000004">
    <property type="protein sequence ID" value="MDX8524412.1"/>
    <property type="molecule type" value="Genomic_DNA"/>
</dbReference>
<organism evidence="7 8">
    <name type="scientific">Mesorhizobium montanum</name>
    <dbReference type="NCBI Taxonomy" id="3072323"/>
    <lineage>
        <taxon>Bacteria</taxon>
        <taxon>Pseudomonadati</taxon>
        <taxon>Pseudomonadota</taxon>
        <taxon>Alphaproteobacteria</taxon>
        <taxon>Hyphomicrobiales</taxon>
        <taxon>Phyllobacteriaceae</taxon>
        <taxon>Mesorhizobium</taxon>
    </lineage>
</organism>
<evidence type="ECO:0000256" key="6">
    <source>
        <dbReference type="SAM" id="Phobius"/>
    </source>
</evidence>
<evidence type="ECO:0000313" key="7">
    <source>
        <dbReference type="EMBL" id="MDX8524412.1"/>
    </source>
</evidence>
<feature type="transmembrane region" description="Helical" evidence="6">
    <location>
        <begin position="39"/>
        <end position="62"/>
    </location>
</feature>
<gene>
    <name evidence="7" type="ORF">RFM68_07830</name>
</gene>